<comment type="similarity">
    <text evidence="3 16">Belongs to the AlaDH/PNT family.</text>
</comment>
<dbReference type="NCBIfam" id="NF006942">
    <property type="entry name" value="PRK09424.1"/>
    <property type="match status" value="1"/>
</dbReference>
<comment type="function">
    <text evidence="1 16">The transhydrogenation between NADH and NADP is coupled to respiration and ATP hydrolysis and functions as a proton pump across the membrane.</text>
</comment>
<sequence length="521" mass="55800">MYIGIPKERLPNEGRLAATPQTVGQLLKLGFSVSVEEGAGQVANFSDQAFIDAGATIQNTHDIWQNDLILKLHAPTDEEIELIKSGAALISYIYPAQHQELLTKLAAKNVTVMAMDCVPRISRAQSLDALSSMSNISGYRSVIEAANQFGRFFTGQVTAAGKVPPAKILVIGAGVAGLAAIGAGVSLGAIVRAFDTRPEVAEQIHSMGAEFLELDFEEEAGSGDGYAKQMSAAFIEAEMALFAAQAKDVDIIITTALIPGKPAPKLISKEMVESMKPGSVIVDLAAITGGNCELTRPGEVYETDNKVKIIGYTDLANRMPAQASQLYGTNIVNLLKLLAKEKDGKININFDDVVIRGVTVVKDQEITWPAPPIKVSAQQQKPAVKPVAKPAPTPMAPQKKYSILALILIAFFWLASVVPDSFLSHFTVFALSCVVGYYVVWNVTHSLHTPLMSVTNAISGIILVGAILQMGQDDGVITFIAFIAILIASVNIFGGFFVTHRMLKMFQRGSNDNKGKKGKGE</sequence>
<evidence type="ECO:0000313" key="20">
    <source>
        <dbReference type="EMBL" id="RKS87774.1"/>
    </source>
</evidence>
<dbReference type="EC" id="7.1.1.1" evidence="4 16"/>
<evidence type="ECO:0000256" key="10">
    <source>
        <dbReference type="ARBA" id="ARBA00022967"/>
    </source>
</evidence>
<dbReference type="GO" id="GO:0050661">
    <property type="term" value="F:NADP binding"/>
    <property type="evidence" value="ECO:0007669"/>
    <property type="project" value="TreeGrafter"/>
</dbReference>
<dbReference type="GO" id="GO:0005886">
    <property type="term" value="C:plasma membrane"/>
    <property type="evidence" value="ECO:0007669"/>
    <property type="project" value="UniProtKB-SubCell"/>
</dbReference>
<keyword evidence="21" id="KW-1185">Reference proteome</keyword>
<dbReference type="AlphaFoldDB" id="A0A495RKD6"/>
<evidence type="ECO:0000256" key="11">
    <source>
        <dbReference type="ARBA" id="ARBA00022989"/>
    </source>
</evidence>
<dbReference type="Proteomes" id="UP000278542">
    <property type="component" value="Unassembled WGS sequence"/>
</dbReference>
<keyword evidence="12 16" id="KW-0520">NAD</keyword>
<keyword evidence="10 16" id="KW-1278">Translocase</keyword>
<feature type="transmembrane region" description="Helical" evidence="17">
    <location>
        <begin position="451"/>
        <end position="470"/>
    </location>
</feature>
<evidence type="ECO:0000256" key="16">
    <source>
        <dbReference type="PIRNR" id="PIRNR000203"/>
    </source>
</evidence>
<dbReference type="Gene3D" id="3.40.50.720">
    <property type="entry name" value="NAD(P)-binding Rossmann-like Domain"/>
    <property type="match status" value="2"/>
</dbReference>
<evidence type="ECO:0000256" key="5">
    <source>
        <dbReference type="ARBA" id="ARBA00022475"/>
    </source>
</evidence>
<dbReference type="SUPFAM" id="SSF51735">
    <property type="entry name" value="NAD(P)-binding Rossmann-fold domains"/>
    <property type="match status" value="1"/>
</dbReference>
<evidence type="ECO:0000256" key="7">
    <source>
        <dbReference type="ARBA" id="ARBA00022692"/>
    </source>
</evidence>
<evidence type="ECO:0000256" key="15">
    <source>
        <dbReference type="ARBA" id="ARBA00071831"/>
    </source>
</evidence>
<keyword evidence="7 17" id="KW-0812">Transmembrane</keyword>
<comment type="caution">
    <text evidence="20">The sequence shown here is derived from an EMBL/GenBank/DDBJ whole genome shotgun (WGS) entry which is preliminary data.</text>
</comment>
<dbReference type="PANTHER" id="PTHR10160:SF19">
    <property type="entry name" value="PROTON-TRANSLOCATING NAD(P)(+) TRANSHYDROGENASE"/>
    <property type="match status" value="1"/>
</dbReference>
<feature type="transmembrane region" description="Helical" evidence="17">
    <location>
        <begin position="401"/>
        <end position="418"/>
    </location>
</feature>
<dbReference type="InterPro" id="IPR036291">
    <property type="entry name" value="NAD(P)-bd_dom_sf"/>
</dbReference>
<dbReference type="InterPro" id="IPR024605">
    <property type="entry name" value="NADP_transhyd_a_C"/>
</dbReference>
<keyword evidence="9 16" id="KW-0521">NADP</keyword>
<dbReference type="PROSITE" id="PS00837">
    <property type="entry name" value="ALADH_PNT_2"/>
    <property type="match status" value="1"/>
</dbReference>
<dbReference type="FunFam" id="3.40.50.720:FF:000028">
    <property type="entry name" value="NAD(P) transhydrogenase subunit alpha"/>
    <property type="match status" value="1"/>
</dbReference>
<keyword evidence="13 17" id="KW-0472">Membrane</keyword>
<dbReference type="GO" id="GO:0006740">
    <property type="term" value="P:NADPH regeneration"/>
    <property type="evidence" value="ECO:0007669"/>
    <property type="project" value="TreeGrafter"/>
</dbReference>
<reference evidence="20 21" key="1">
    <citation type="submission" date="2018-10" db="EMBL/GenBank/DDBJ databases">
        <title>Genomic Encyclopedia of Type Strains, Phase IV (KMG-IV): sequencing the most valuable type-strain genomes for metagenomic binning, comparative biology and taxonomic classification.</title>
        <authorList>
            <person name="Goeker M."/>
        </authorList>
    </citation>
    <scope>NUCLEOTIDE SEQUENCE [LARGE SCALE GENOMIC DNA]</scope>
    <source>
        <strain evidence="20 21">DSM 22228</strain>
    </source>
</reference>
<dbReference type="GO" id="GO:0008750">
    <property type="term" value="F:proton-translocating NAD(P)+ transhydrogenase activity"/>
    <property type="evidence" value="ECO:0007669"/>
    <property type="project" value="UniProtKB-EC"/>
</dbReference>
<evidence type="ECO:0000256" key="13">
    <source>
        <dbReference type="ARBA" id="ARBA00023136"/>
    </source>
</evidence>
<protein>
    <recommendedName>
        <fullName evidence="15 16">NAD(P) transhydrogenase subunit alpha</fullName>
        <ecNumber evidence="4 16">7.1.1.1</ecNumber>
    </recommendedName>
</protein>
<keyword evidence="11 17" id="KW-1133">Transmembrane helix</keyword>
<proteinExistence type="inferred from homology"/>
<evidence type="ECO:0000256" key="17">
    <source>
        <dbReference type="SAM" id="Phobius"/>
    </source>
</evidence>
<evidence type="ECO:0000256" key="14">
    <source>
        <dbReference type="ARBA" id="ARBA00048202"/>
    </source>
</evidence>
<dbReference type="Pfam" id="PF05222">
    <property type="entry name" value="AlaDh_PNT_N"/>
    <property type="match status" value="1"/>
</dbReference>
<dbReference type="NCBIfam" id="TIGR00561">
    <property type="entry name" value="pntA"/>
    <property type="match status" value="1"/>
</dbReference>
<feature type="domain" description="Alanine dehydrogenase/pyridine nucleotide transhydrogenase NAD(H)-binding" evidence="18">
    <location>
        <begin position="146"/>
        <end position="311"/>
    </location>
</feature>
<feature type="transmembrane region" description="Helical" evidence="17">
    <location>
        <begin position="424"/>
        <end position="444"/>
    </location>
</feature>
<gene>
    <name evidence="20" type="ORF">DES39_1017</name>
</gene>
<evidence type="ECO:0000256" key="2">
    <source>
        <dbReference type="ARBA" id="ARBA00004429"/>
    </source>
</evidence>
<evidence type="ECO:0000256" key="12">
    <source>
        <dbReference type="ARBA" id="ARBA00023027"/>
    </source>
</evidence>
<name>A0A495RKD6_9GAMM</name>
<evidence type="ECO:0000256" key="3">
    <source>
        <dbReference type="ARBA" id="ARBA00005689"/>
    </source>
</evidence>
<dbReference type="InterPro" id="IPR007886">
    <property type="entry name" value="AlaDH/PNT_N"/>
</dbReference>
<comment type="catalytic activity">
    <reaction evidence="14 16">
        <text>NAD(+) + NADPH + H(+)(in) = NADH + NADP(+) + H(+)(out)</text>
        <dbReference type="Rhea" id="RHEA:47992"/>
        <dbReference type="ChEBI" id="CHEBI:15378"/>
        <dbReference type="ChEBI" id="CHEBI:57540"/>
        <dbReference type="ChEBI" id="CHEBI:57783"/>
        <dbReference type="ChEBI" id="CHEBI:57945"/>
        <dbReference type="ChEBI" id="CHEBI:58349"/>
        <dbReference type="EC" id="7.1.1.1"/>
    </reaction>
</comment>
<evidence type="ECO:0000256" key="9">
    <source>
        <dbReference type="ARBA" id="ARBA00022857"/>
    </source>
</evidence>
<evidence type="ECO:0000259" key="19">
    <source>
        <dbReference type="SMART" id="SM01003"/>
    </source>
</evidence>
<dbReference type="EMBL" id="RBWY01000001">
    <property type="protein sequence ID" value="RKS87774.1"/>
    <property type="molecule type" value="Genomic_DNA"/>
</dbReference>
<dbReference type="SUPFAM" id="SSF52283">
    <property type="entry name" value="Formate/glycerate dehydrogenase catalytic domain-like"/>
    <property type="match status" value="1"/>
</dbReference>
<dbReference type="Pfam" id="PF01262">
    <property type="entry name" value="AlaDh_PNT_C"/>
    <property type="match status" value="1"/>
</dbReference>
<dbReference type="SMART" id="SM01003">
    <property type="entry name" value="AlaDh_PNT_N"/>
    <property type="match status" value="1"/>
</dbReference>
<feature type="domain" description="Alanine dehydrogenase/pyridine nucleotide transhydrogenase N-terminal" evidence="19">
    <location>
        <begin position="4"/>
        <end position="137"/>
    </location>
</feature>
<evidence type="ECO:0000256" key="4">
    <source>
        <dbReference type="ARBA" id="ARBA00012943"/>
    </source>
</evidence>
<evidence type="ECO:0000259" key="18">
    <source>
        <dbReference type="SMART" id="SM01002"/>
    </source>
</evidence>
<keyword evidence="8 16" id="KW-0547">Nucleotide-binding</keyword>
<dbReference type="PIRSF" id="PIRSF000203">
    <property type="entry name" value="NADP_transhydrogenase_alpha"/>
    <property type="match status" value="1"/>
</dbReference>
<evidence type="ECO:0000313" key="21">
    <source>
        <dbReference type="Proteomes" id="UP000278542"/>
    </source>
</evidence>
<dbReference type="RefSeq" id="WP_121144646.1">
    <property type="nucleotide sequence ID" value="NZ_RBWY01000001.1"/>
</dbReference>
<accession>A0A495RKD6</accession>
<dbReference type="GO" id="GO:0016491">
    <property type="term" value="F:oxidoreductase activity"/>
    <property type="evidence" value="ECO:0007669"/>
    <property type="project" value="InterPro"/>
</dbReference>
<dbReference type="InterPro" id="IPR026255">
    <property type="entry name" value="NADP_transhyd_a"/>
</dbReference>
<evidence type="ECO:0000256" key="8">
    <source>
        <dbReference type="ARBA" id="ARBA00022741"/>
    </source>
</evidence>
<dbReference type="InterPro" id="IPR007698">
    <property type="entry name" value="AlaDH/PNT_NAD(H)-bd"/>
</dbReference>
<dbReference type="OrthoDB" id="9804592at2"/>
<evidence type="ECO:0000256" key="1">
    <source>
        <dbReference type="ARBA" id="ARBA00003943"/>
    </source>
</evidence>
<comment type="subcellular location">
    <subcellularLocation>
        <location evidence="2">Cell inner membrane</location>
        <topology evidence="2">Multi-pass membrane protein</topology>
    </subcellularLocation>
</comment>
<keyword evidence="5" id="KW-1003">Cell membrane</keyword>
<dbReference type="InterPro" id="IPR008143">
    <property type="entry name" value="Ala_DH/PNT_CS2"/>
</dbReference>
<dbReference type="PANTHER" id="PTHR10160">
    <property type="entry name" value="NAD(P) TRANSHYDROGENASE"/>
    <property type="match status" value="1"/>
</dbReference>
<dbReference type="Pfam" id="PF12769">
    <property type="entry name" value="PNTB_4TM"/>
    <property type="match status" value="1"/>
</dbReference>
<evidence type="ECO:0000256" key="6">
    <source>
        <dbReference type="ARBA" id="ARBA00022519"/>
    </source>
</evidence>
<keyword evidence="6" id="KW-0997">Cell inner membrane</keyword>
<feature type="transmembrane region" description="Helical" evidence="17">
    <location>
        <begin position="476"/>
        <end position="498"/>
    </location>
</feature>
<organism evidence="20 21">
    <name type="scientific">Orbus hercynius</name>
    <dbReference type="NCBI Taxonomy" id="593135"/>
    <lineage>
        <taxon>Bacteria</taxon>
        <taxon>Pseudomonadati</taxon>
        <taxon>Pseudomonadota</taxon>
        <taxon>Gammaproteobacteria</taxon>
        <taxon>Orbales</taxon>
        <taxon>Orbaceae</taxon>
        <taxon>Orbus</taxon>
    </lineage>
</organism>
<dbReference type="CDD" id="cd05304">
    <property type="entry name" value="Rubrum_tdh"/>
    <property type="match status" value="1"/>
</dbReference>
<dbReference type="SMART" id="SM01002">
    <property type="entry name" value="AlaDh_PNT_C"/>
    <property type="match status" value="1"/>
</dbReference>
<feature type="transmembrane region" description="Helical" evidence="17">
    <location>
        <begin position="168"/>
        <end position="191"/>
    </location>
</feature>